<keyword evidence="11 14" id="KW-0539">Nucleus</keyword>
<dbReference type="GO" id="GO:0003700">
    <property type="term" value="F:DNA-binding transcription factor activity"/>
    <property type="evidence" value="ECO:0007669"/>
    <property type="project" value="InterPro"/>
</dbReference>
<evidence type="ECO:0000256" key="7">
    <source>
        <dbReference type="ARBA" id="ARBA00023015"/>
    </source>
</evidence>
<feature type="domain" description="SH2" evidence="15">
    <location>
        <begin position="659"/>
        <end position="768"/>
    </location>
</feature>
<evidence type="ECO:0000256" key="3">
    <source>
        <dbReference type="ARBA" id="ARBA00005586"/>
    </source>
</evidence>
<dbReference type="Gene3D" id="1.10.532.10">
    <property type="entry name" value="STAT transcription factor, N-terminal domain"/>
    <property type="match status" value="1"/>
</dbReference>
<evidence type="ECO:0000256" key="9">
    <source>
        <dbReference type="ARBA" id="ARBA00023159"/>
    </source>
</evidence>
<evidence type="ECO:0000256" key="10">
    <source>
        <dbReference type="ARBA" id="ARBA00023163"/>
    </source>
</evidence>
<dbReference type="Pfam" id="PF01017">
    <property type="entry name" value="STAT_alpha"/>
    <property type="match status" value="1"/>
</dbReference>
<keyword evidence="4 14" id="KW-0963">Cytoplasm</keyword>
<dbReference type="PROSITE" id="PS50297">
    <property type="entry name" value="ANK_REP_REGION"/>
    <property type="match status" value="1"/>
</dbReference>
<keyword evidence="6 13" id="KW-0727">SH2 domain</keyword>
<dbReference type="Pfam" id="PF02865">
    <property type="entry name" value="STAT_int"/>
    <property type="match status" value="1"/>
</dbReference>
<evidence type="ECO:0000256" key="8">
    <source>
        <dbReference type="ARBA" id="ARBA00023125"/>
    </source>
</evidence>
<evidence type="ECO:0000256" key="13">
    <source>
        <dbReference type="PROSITE-ProRule" id="PRU00191"/>
    </source>
</evidence>
<accession>Q4RK33</accession>
<dbReference type="EMBL" id="CAAE01015032">
    <property type="protein sequence ID" value="CAG11249.1"/>
    <property type="molecule type" value="Genomic_DNA"/>
</dbReference>
<evidence type="ECO:0000256" key="2">
    <source>
        <dbReference type="ARBA" id="ARBA00004496"/>
    </source>
</evidence>
<gene>
    <name evidence="16" type="ORF">GSTENG00033158001</name>
</gene>
<evidence type="ECO:0000256" key="14">
    <source>
        <dbReference type="RuleBase" id="RU046415"/>
    </source>
</evidence>
<dbReference type="FunFam" id="1.25.40.20:FF:000019">
    <property type="entry name" value="Glutaminase liver isoform, mitochondrial"/>
    <property type="match status" value="1"/>
</dbReference>
<dbReference type="InterPro" id="IPR012345">
    <property type="entry name" value="STAT_TF_DNA-bd_N"/>
</dbReference>
<dbReference type="InterPro" id="IPR008967">
    <property type="entry name" value="p53-like_TF_DNA-bd_sf"/>
</dbReference>
<dbReference type="InterPro" id="IPR013800">
    <property type="entry name" value="STAT_TF_alpha"/>
</dbReference>
<dbReference type="InterPro" id="IPR048988">
    <property type="entry name" value="STAT_linker"/>
</dbReference>
<dbReference type="Pfam" id="PF12796">
    <property type="entry name" value="Ank_2"/>
    <property type="match status" value="1"/>
</dbReference>
<keyword evidence="8 14" id="KW-0238">DNA-binding</keyword>
<evidence type="ECO:0000256" key="12">
    <source>
        <dbReference type="PROSITE-ProRule" id="PRU00023"/>
    </source>
</evidence>
<dbReference type="GO" id="GO:0005634">
    <property type="term" value="C:nucleus"/>
    <property type="evidence" value="ECO:0007669"/>
    <property type="project" value="UniProtKB-SubCell"/>
</dbReference>
<evidence type="ECO:0000256" key="4">
    <source>
        <dbReference type="ARBA" id="ARBA00022490"/>
    </source>
</evidence>
<evidence type="ECO:0000256" key="5">
    <source>
        <dbReference type="ARBA" id="ARBA00022553"/>
    </source>
</evidence>
<evidence type="ECO:0000259" key="15">
    <source>
        <dbReference type="PROSITE" id="PS50001"/>
    </source>
</evidence>
<name>Q4RK33_TETNG</name>
<dbReference type="GO" id="GO:0003677">
    <property type="term" value="F:DNA binding"/>
    <property type="evidence" value="ECO:0007669"/>
    <property type="project" value="UniProtKB-KW"/>
</dbReference>
<comment type="similarity">
    <text evidence="3 14">Belongs to the transcription factor STAT family.</text>
</comment>
<evidence type="ECO:0000256" key="11">
    <source>
        <dbReference type="ARBA" id="ARBA00023242"/>
    </source>
</evidence>
<dbReference type="Pfam" id="PF00017">
    <property type="entry name" value="SH2"/>
    <property type="match status" value="1"/>
</dbReference>
<dbReference type="InterPro" id="IPR036535">
    <property type="entry name" value="STAT_N_sf"/>
</dbReference>
<reference evidence="16" key="2">
    <citation type="submission" date="2004-02" db="EMBL/GenBank/DDBJ databases">
        <authorList>
            <consortium name="Genoscope"/>
            <consortium name="Whitehead Institute Centre for Genome Research"/>
        </authorList>
    </citation>
    <scope>NUCLEOTIDE SEQUENCE</scope>
</reference>
<dbReference type="CDD" id="cd14801">
    <property type="entry name" value="STAT_DBD"/>
    <property type="match status" value="1"/>
</dbReference>
<dbReference type="SMART" id="SM00964">
    <property type="entry name" value="STAT_int"/>
    <property type="match status" value="1"/>
</dbReference>
<dbReference type="InterPro" id="IPR036770">
    <property type="entry name" value="Ankyrin_rpt-contain_sf"/>
</dbReference>
<feature type="non-terminal residue" evidence="16">
    <location>
        <position position="1"/>
    </location>
</feature>
<dbReference type="InterPro" id="IPR036860">
    <property type="entry name" value="SH2_dom_sf"/>
</dbReference>
<dbReference type="Pfam" id="PF21354">
    <property type="entry name" value="STAT_linker"/>
    <property type="match status" value="1"/>
</dbReference>
<dbReference type="SUPFAM" id="SSF49417">
    <property type="entry name" value="p53-like transcription factors"/>
    <property type="match status" value="1"/>
</dbReference>
<dbReference type="SUPFAM" id="SSF55550">
    <property type="entry name" value="SH2 domain"/>
    <property type="match status" value="1"/>
</dbReference>
<keyword evidence="10 14" id="KW-0804">Transcription</keyword>
<dbReference type="Gene3D" id="2.60.40.630">
    <property type="entry name" value="STAT transcription factor, DNA-binding domain"/>
    <property type="match status" value="1"/>
</dbReference>
<keyword evidence="7 14" id="KW-0805">Transcription regulation</keyword>
<dbReference type="AlphaFoldDB" id="Q4RK33"/>
<dbReference type="Pfam" id="PF02864">
    <property type="entry name" value="STAT_bind"/>
    <property type="match status" value="1"/>
</dbReference>
<keyword evidence="12" id="KW-0040">ANK repeat</keyword>
<dbReference type="SUPFAM" id="SSF48092">
    <property type="entry name" value="Transcription factor STAT-4 N-domain"/>
    <property type="match status" value="1"/>
</dbReference>
<comment type="subcellular location">
    <subcellularLocation>
        <location evidence="2 14">Cytoplasm</location>
    </subcellularLocation>
    <subcellularLocation>
        <location evidence="1 14">Nucleus</location>
    </subcellularLocation>
</comment>
<dbReference type="Gene3D" id="1.25.40.20">
    <property type="entry name" value="Ankyrin repeat-containing domain"/>
    <property type="match status" value="1"/>
</dbReference>
<reference evidence="16" key="1">
    <citation type="journal article" date="2004" name="Nature">
        <title>Genome duplication in the teleost fish Tetraodon nigroviridis reveals the early vertebrate proto-karyotype.</title>
        <authorList>
            <person name="Jaillon O."/>
            <person name="Aury J.-M."/>
            <person name="Brunet F."/>
            <person name="Petit J.-L."/>
            <person name="Stange-Thomann N."/>
            <person name="Mauceli E."/>
            <person name="Bouneau L."/>
            <person name="Fischer C."/>
            <person name="Ozouf-Costaz C."/>
            <person name="Bernot A."/>
            <person name="Nicaud S."/>
            <person name="Jaffe D."/>
            <person name="Fisher S."/>
            <person name="Lutfalla G."/>
            <person name="Dossat C."/>
            <person name="Segurens B."/>
            <person name="Dasilva C."/>
            <person name="Salanoubat M."/>
            <person name="Levy M."/>
            <person name="Boudet N."/>
            <person name="Castellano S."/>
            <person name="Anthouard V."/>
            <person name="Jubin C."/>
            <person name="Castelli V."/>
            <person name="Katinka M."/>
            <person name="Vacherie B."/>
            <person name="Biemont C."/>
            <person name="Skalli Z."/>
            <person name="Cattolico L."/>
            <person name="Poulain J."/>
            <person name="De Berardinis V."/>
            <person name="Cruaud C."/>
            <person name="Duprat S."/>
            <person name="Brottier P."/>
            <person name="Coutanceau J.-P."/>
            <person name="Gouzy J."/>
            <person name="Parra G."/>
            <person name="Lardier G."/>
            <person name="Chapple C."/>
            <person name="McKernan K.J."/>
            <person name="McEwan P."/>
            <person name="Bosak S."/>
            <person name="Kellis M."/>
            <person name="Volff J.-N."/>
            <person name="Guigo R."/>
            <person name="Zody M.C."/>
            <person name="Mesirov J."/>
            <person name="Lindblad-Toh K."/>
            <person name="Birren B."/>
            <person name="Nusbaum C."/>
            <person name="Kahn D."/>
            <person name="Robinson-Rechavi M."/>
            <person name="Laudet V."/>
            <person name="Schachter V."/>
            <person name="Quetier F."/>
            <person name="Saurin W."/>
            <person name="Scarpelli C."/>
            <person name="Wincker P."/>
            <person name="Lander E.S."/>
            <person name="Weissenbach J."/>
            <person name="Roest Crollius H."/>
        </authorList>
    </citation>
    <scope>NUCLEOTIDE SEQUENCE [LARGE SCALE GENOMIC DNA]</scope>
</reference>
<dbReference type="Gene3D" id="3.30.505.10">
    <property type="entry name" value="SH2 domain"/>
    <property type="match status" value="1"/>
</dbReference>
<dbReference type="GO" id="GO:0007165">
    <property type="term" value="P:signal transduction"/>
    <property type="evidence" value="ECO:0007669"/>
    <property type="project" value="InterPro"/>
</dbReference>
<dbReference type="SUPFAM" id="SSF48403">
    <property type="entry name" value="Ankyrin repeat"/>
    <property type="match status" value="1"/>
</dbReference>
<evidence type="ECO:0000256" key="1">
    <source>
        <dbReference type="ARBA" id="ARBA00004123"/>
    </source>
</evidence>
<keyword evidence="9 14" id="KW-0010">Activator</keyword>
<dbReference type="InterPro" id="IPR013801">
    <property type="entry name" value="STAT_TF_DNA-bd"/>
</dbReference>
<dbReference type="PROSITE" id="PS50088">
    <property type="entry name" value="ANK_REPEAT"/>
    <property type="match status" value="1"/>
</dbReference>
<sequence length="768" mass="87268">QVKSVINLLFAAYTGDITALRRLALSSMDMEQKDYDSRTALHVAAAEGHAEAVRFLLEACRVNPVPKDRWGKTPLDEAMHFCHHDVADILRRVTRSHVMAQWQKLLSLDSELQDGVTQLYEGKFPRELRHWLCSQIESHNWGLAASDENEANACFHSLLDYLEEQWKRSVQEHSILQGPDFAGMRAYLLKNFQDNPKYLATILFECLEMEKRILDAAAEEQPCCGPTLEPNAIQLDGKISDLESLSLEIKKESKSLESSYERLEYMQEACGDQSIAEGMKQVPVQQHVGLARCLANVKEKCRAQADNIAQKKQVLLQNTMKMVKEAEEIVLQLVDEELPEWRRRQRLACVGAPLDTSLDRLQNWFTSVVGTLLELREQLQELQQQDRKYNSVQGSEFSAPLEATEKAAASLCLKLLRSALVVEKQPVMASLPQRPQIVKTGVRFTVSVRFLANLPRFKYQLRVKPEFDKNVEEAGTIKGFRQFRISKDDSKVLDEDTPGGGLVAEFYPPESTCSSLLHQTRLGVTEELHLVTFVTEFRHAGLECTIDSLPLVVISSSNQVVSAWASIMWCSALCTGDPANLSLFVEPPPLPWTQLSQLLSWQFLTVGRRQLDPDQLSHLREKFLDGPDQLVHWSQFFKENWIWIDGILELIKKHLVNLWKEGLIMGFVSRKGTKELLRDKENGTFLLRFSESSKEGAITFSWVEHINGELCGVPVETQVHAVQPYTSNELSLMSLPRILHHFNVKSQNCSSGNPLLYLYPRIPKDSVF</sequence>
<dbReference type="InterPro" id="IPR000980">
    <property type="entry name" value="SH2"/>
</dbReference>
<dbReference type="Gene3D" id="1.20.1050.20">
    <property type="entry name" value="STAT transcription factor, all-alpha domain"/>
    <property type="match status" value="1"/>
</dbReference>
<dbReference type="SMART" id="SM00248">
    <property type="entry name" value="ANK"/>
    <property type="match status" value="2"/>
</dbReference>
<dbReference type="InterPro" id="IPR015988">
    <property type="entry name" value="STAT_TF_CC"/>
</dbReference>
<dbReference type="KEGG" id="tng:GSTEN00033158G001"/>
<dbReference type="GO" id="GO:0005737">
    <property type="term" value="C:cytoplasm"/>
    <property type="evidence" value="ECO:0007669"/>
    <property type="project" value="UniProtKB-SubCell"/>
</dbReference>
<protein>
    <recommendedName>
        <fullName evidence="14">Signal transducer and activator of transcription</fullName>
    </recommendedName>
</protein>
<feature type="non-terminal residue" evidence="16">
    <location>
        <position position="768"/>
    </location>
</feature>
<evidence type="ECO:0000313" key="16">
    <source>
        <dbReference type="EMBL" id="CAG11249.1"/>
    </source>
</evidence>
<keyword evidence="5 14" id="KW-0597">Phosphoprotein</keyword>
<proteinExistence type="inferred from homology"/>
<dbReference type="SUPFAM" id="SSF47655">
    <property type="entry name" value="STAT"/>
    <property type="match status" value="1"/>
</dbReference>
<organism evidence="16">
    <name type="scientific">Tetraodon nigroviridis</name>
    <name type="common">Spotted green pufferfish</name>
    <name type="synonym">Chelonodon nigroviridis</name>
    <dbReference type="NCBI Taxonomy" id="99883"/>
    <lineage>
        <taxon>Eukaryota</taxon>
        <taxon>Metazoa</taxon>
        <taxon>Chordata</taxon>
        <taxon>Craniata</taxon>
        <taxon>Vertebrata</taxon>
        <taxon>Euteleostomi</taxon>
        <taxon>Actinopterygii</taxon>
        <taxon>Neopterygii</taxon>
        <taxon>Teleostei</taxon>
        <taxon>Neoteleostei</taxon>
        <taxon>Acanthomorphata</taxon>
        <taxon>Eupercaria</taxon>
        <taxon>Tetraodontiformes</taxon>
        <taxon>Tetradontoidea</taxon>
        <taxon>Tetraodontidae</taxon>
        <taxon>Tetraodon</taxon>
    </lineage>
</organism>
<comment type="caution">
    <text evidence="16">The sequence shown here is derived from an EMBL/GenBank/DDBJ whole genome shotgun (WGS) entry which is preliminary data.</text>
</comment>
<dbReference type="Gene3D" id="1.10.238.10">
    <property type="entry name" value="EF-hand"/>
    <property type="match status" value="1"/>
</dbReference>
<dbReference type="PANTHER" id="PTHR11801">
    <property type="entry name" value="SIGNAL TRANSDUCER AND ACTIVATOR OF TRANSCRIPTION"/>
    <property type="match status" value="1"/>
</dbReference>
<dbReference type="InterPro" id="IPR013799">
    <property type="entry name" value="STAT_TF_prot_interaction"/>
</dbReference>
<dbReference type="PROSITE" id="PS50001">
    <property type="entry name" value="SH2"/>
    <property type="match status" value="1"/>
</dbReference>
<feature type="repeat" description="ANK" evidence="12">
    <location>
        <begin position="36"/>
        <end position="58"/>
    </location>
</feature>
<dbReference type="InterPro" id="IPR002110">
    <property type="entry name" value="Ankyrin_rpt"/>
</dbReference>
<evidence type="ECO:0000256" key="6">
    <source>
        <dbReference type="ARBA" id="ARBA00022999"/>
    </source>
</evidence>
<dbReference type="OrthoDB" id="19300at2759"/>
<dbReference type="InterPro" id="IPR001217">
    <property type="entry name" value="STAT"/>
</dbReference>